<sequence length="291" mass="33693">MYFRRFVTNEMLELIVEYTNRYSVQKDGKCVSTCVKEIELVLGIYFRMGVVEMPSVRMYWENESRYGPVADVMSRNRFQTLLTFIHFVDNEAATDDDRKDKLWKIRPFVNMFREQCIQVTPKQQQSIDEMMVPYKGKFSKIRQYIKGKPHPWGFKVWARCSVSGLLHDFDIYQRNGGNKTKASELGLGGDVIVKLCETLPTNKDYQVFGDNFFTSAGLLVKMKQLGFHYTGTVRKNRLAKCQLIGGKEIAKQGRGSYDYRVNTVHNIVCLKWQDTKAVTLMSTYAGSEPLE</sequence>
<evidence type="ECO:0000259" key="1">
    <source>
        <dbReference type="Pfam" id="PF13843"/>
    </source>
</evidence>
<accession>A0ABM1EIA2</accession>
<evidence type="ECO:0000313" key="2">
    <source>
        <dbReference type="Proteomes" id="UP000695022"/>
    </source>
</evidence>
<reference evidence="3" key="1">
    <citation type="submission" date="2025-08" db="UniProtKB">
        <authorList>
            <consortium name="RefSeq"/>
        </authorList>
    </citation>
    <scope>IDENTIFICATION</scope>
</reference>
<dbReference type="PANTHER" id="PTHR47272:SF1">
    <property type="entry name" value="PIGGYBAC TRANSPOSABLE ELEMENT-DERIVED PROTEIN 3-LIKE"/>
    <property type="match status" value="1"/>
</dbReference>
<feature type="domain" description="PiggyBac transposable element-derived protein" evidence="1">
    <location>
        <begin position="2"/>
        <end position="286"/>
    </location>
</feature>
<proteinExistence type="predicted"/>
<dbReference type="InterPro" id="IPR029526">
    <property type="entry name" value="PGBD"/>
</dbReference>
<name>A0ABM1EIA2_PRICU</name>
<dbReference type="Proteomes" id="UP000695022">
    <property type="component" value="Unplaced"/>
</dbReference>
<gene>
    <name evidence="3" type="primary">LOC106812542</name>
</gene>
<dbReference type="RefSeq" id="XP_014671923.1">
    <property type="nucleotide sequence ID" value="XM_014816437.1"/>
</dbReference>
<protein>
    <submittedName>
        <fullName evidence="3">PiggyBac transposable element-derived protein 3-like</fullName>
    </submittedName>
</protein>
<dbReference type="Pfam" id="PF13843">
    <property type="entry name" value="DDE_Tnp_1_7"/>
    <property type="match status" value="1"/>
</dbReference>
<keyword evidence="2" id="KW-1185">Reference proteome</keyword>
<evidence type="ECO:0000313" key="3">
    <source>
        <dbReference type="RefSeq" id="XP_014671923.1"/>
    </source>
</evidence>
<dbReference type="PANTHER" id="PTHR47272">
    <property type="entry name" value="DDE_TNP_1_7 DOMAIN-CONTAINING PROTEIN"/>
    <property type="match status" value="1"/>
</dbReference>
<dbReference type="GeneID" id="106812542"/>
<organism evidence="2 3">
    <name type="scientific">Priapulus caudatus</name>
    <name type="common">Priapulid worm</name>
    <dbReference type="NCBI Taxonomy" id="37621"/>
    <lineage>
        <taxon>Eukaryota</taxon>
        <taxon>Metazoa</taxon>
        <taxon>Ecdysozoa</taxon>
        <taxon>Scalidophora</taxon>
        <taxon>Priapulida</taxon>
        <taxon>Priapulimorpha</taxon>
        <taxon>Priapulimorphida</taxon>
        <taxon>Priapulidae</taxon>
        <taxon>Priapulus</taxon>
    </lineage>
</organism>